<organism evidence="2 3">
    <name type="scientific">Nitrosarchaeum koreense MY1</name>
    <dbReference type="NCBI Taxonomy" id="1001994"/>
    <lineage>
        <taxon>Archaea</taxon>
        <taxon>Nitrososphaerota</taxon>
        <taxon>Nitrososphaeria</taxon>
        <taxon>Nitrosopumilales</taxon>
        <taxon>Nitrosopumilaceae</taxon>
        <taxon>Nitrosarchaeum</taxon>
    </lineage>
</organism>
<dbReference type="STRING" id="1001994.MY1_0024"/>
<feature type="domain" description="NAD-dependent epimerase/dehydratase" evidence="1">
    <location>
        <begin position="7"/>
        <end position="197"/>
    </location>
</feature>
<dbReference type="EMBL" id="AFPU01000001">
    <property type="protein sequence ID" value="EGP92813.1"/>
    <property type="molecule type" value="Genomic_DNA"/>
</dbReference>
<dbReference type="AlphaFoldDB" id="F9CXN2"/>
<dbReference type="Pfam" id="PF01370">
    <property type="entry name" value="Epimerase"/>
    <property type="match status" value="1"/>
</dbReference>
<sequence>MEKDMQVVITGASGFIAKNIRKYLSANDVKLISISRHDFKKVKNETKFITKNYDEKVIFSKLKNSDALIHLVGIGKQTIDNDYNQIHIELTKKIINLCKKSKIKKIIYLSGLGVSQNASLGYFISKYKAEKLIIDSKLNYTIFRPSYIVGKDDYFTKYLKKQIKAGQIQIPGSGNYSIQPIYIDDVTKIIFNALTQNNFSKMILDLVGSESITFQKYVKEFSRGTSTQIKKINLETVYHEAISKPDCEFGVDDLNLLIGDFNGDYKKLKDISKIKFSSILKLLKTGSLL</sequence>
<dbReference type="PANTHER" id="PTHR12126:SF11">
    <property type="entry name" value="NADH DEHYDROGENASE [UBIQUINONE] 1 ALPHA SUBCOMPLEX SUBUNIT 9, MITOCHONDRIAL"/>
    <property type="match status" value="1"/>
</dbReference>
<keyword evidence="3" id="KW-1185">Reference proteome</keyword>
<protein>
    <submittedName>
        <fullName evidence="2">NAD-dependent epimerase/dehydratase</fullName>
    </submittedName>
</protein>
<dbReference type="SUPFAM" id="SSF51735">
    <property type="entry name" value="NAD(P)-binding Rossmann-fold domains"/>
    <property type="match status" value="1"/>
</dbReference>
<evidence type="ECO:0000259" key="1">
    <source>
        <dbReference type="Pfam" id="PF01370"/>
    </source>
</evidence>
<dbReference type="Gene3D" id="3.40.50.720">
    <property type="entry name" value="NAD(P)-binding Rossmann-like Domain"/>
    <property type="match status" value="1"/>
</dbReference>
<reference evidence="2 3" key="1">
    <citation type="journal article" date="2011" name="J. Bacteriol.">
        <title>Genome Sequence of an Ammonia-Oxidizing Soil Archaeon, "Candidatus Nitrosoarchaeum koreensis" MY1.</title>
        <authorList>
            <person name="Kim B.K."/>
            <person name="Jung M.Y."/>
            <person name="Yu D.S."/>
            <person name="Park S.J."/>
            <person name="Oh T.K."/>
            <person name="Rhee S.K."/>
            <person name="Kim J.F."/>
        </authorList>
    </citation>
    <scope>NUCLEOTIDE SEQUENCE [LARGE SCALE GENOMIC DNA]</scope>
    <source>
        <strain evidence="2 3">MY1</strain>
    </source>
</reference>
<evidence type="ECO:0000313" key="2">
    <source>
        <dbReference type="EMBL" id="EGP92813.1"/>
    </source>
</evidence>
<name>F9CXN2_9ARCH</name>
<comment type="caution">
    <text evidence="2">The sequence shown here is derived from an EMBL/GenBank/DDBJ whole genome shotgun (WGS) entry which is preliminary data.</text>
</comment>
<dbReference type="InterPro" id="IPR036291">
    <property type="entry name" value="NAD(P)-bd_dom_sf"/>
</dbReference>
<dbReference type="PANTHER" id="PTHR12126">
    <property type="entry name" value="NADH-UBIQUINONE OXIDOREDUCTASE 39 KDA SUBUNIT-RELATED"/>
    <property type="match status" value="1"/>
</dbReference>
<dbReference type="InterPro" id="IPR051207">
    <property type="entry name" value="ComplexI_NDUFA9_subunit"/>
</dbReference>
<evidence type="ECO:0000313" key="3">
    <source>
        <dbReference type="Proteomes" id="UP000004440"/>
    </source>
</evidence>
<gene>
    <name evidence="2" type="ORF">MY1_0024</name>
</gene>
<dbReference type="OrthoDB" id="213145at2157"/>
<accession>F9CXN2</accession>
<dbReference type="RefSeq" id="WP_007549377.1">
    <property type="nucleotide sequence ID" value="NZ_AFPU01000001.1"/>
</dbReference>
<dbReference type="PATRIC" id="fig|1001994.6.peg.27"/>
<dbReference type="Proteomes" id="UP000004440">
    <property type="component" value="Unassembled WGS sequence"/>
</dbReference>
<proteinExistence type="predicted"/>
<dbReference type="InterPro" id="IPR001509">
    <property type="entry name" value="Epimerase_deHydtase"/>
</dbReference>
<dbReference type="GO" id="GO:0044877">
    <property type="term" value="F:protein-containing complex binding"/>
    <property type="evidence" value="ECO:0007669"/>
    <property type="project" value="TreeGrafter"/>
</dbReference>